<dbReference type="Pfam" id="PF06888">
    <property type="entry name" value="Put_Phosphatase"/>
    <property type="match status" value="1"/>
</dbReference>
<dbReference type="GO" id="GO:0046872">
    <property type="term" value="F:metal ion binding"/>
    <property type="evidence" value="ECO:0007669"/>
    <property type="project" value="UniProtKB-KW"/>
</dbReference>
<dbReference type="EMBL" id="JAWZYT010002431">
    <property type="protein sequence ID" value="KAK4304408.1"/>
    <property type="molecule type" value="Genomic_DNA"/>
</dbReference>
<reference evidence="2" key="1">
    <citation type="submission" date="2023-11" db="EMBL/GenBank/DDBJ databases">
        <title>Genome assemblies of two species of porcelain crab, Petrolisthes cinctipes and Petrolisthes manimaculis (Anomura: Porcellanidae).</title>
        <authorList>
            <person name="Angst P."/>
        </authorList>
    </citation>
    <scope>NUCLEOTIDE SEQUENCE</scope>
    <source>
        <strain evidence="2">PB745_02</strain>
        <tissue evidence="2">Gill</tissue>
    </source>
</reference>
<organism evidence="2 3">
    <name type="scientific">Petrolisthes manimaculis</name>
    <dbReference type="NCBI Taxonomy" id="1843537"/>
    <lineage>
        <taxon>Eukaryota</taxon>
        <taxon>Metazoa</taxon>
        <taxon>Ecdysozoa</taxon>
        <taxon>Arthropoda</taxon>
        <taxon>Crustacea</taxon>
        <taxon>Multicrustacea</taxon>
        <taxon>Malacostraca</taxon>
        <taxon>Eumalacostraca</taxon>
        <taxon>Eucarida</taxon>
        <taxon>Decapoda</taxon>
        <taxon>Pleocyemata</taxon>
        <taxon>Anomura</taxon>
        <taxon>Galatheoidea</taxon>
        <taxon>Porcellanidae</taxon>
        <taxon>Petrolisthes</taxon>
    </lineage>
</organism>
<dbReference type="InterPro" id="IPR023214">
    <property type="entry name" value="HAD_sf"/>
</dbReference>
<dbReference type="InterPro" id="IPR036412">
    <property type="entry name" value="HAD-like_sf"/>
</dbReference>
<dbReference type="InterPro" id="IPR016965">
    <property type="entry name" value="Pase_PHOSPHO-typ"/>
</dbReference>
<evidence type="ECO:0000256" key="1">
    <source>
        <dbReference type="PIRSR" id="PIRSR031051-3"/>
    </source>
</evidence>
<protein>
    <submittedName>
        <fullName evidence="2">Uncharacterized protein</fullName>
    </submittedName>
</protein>
<dbReference type="PIRSF" id="PIRSF031051">
    <property type="entry name" value="PyrdxlP_Pase_PHOSPHO2"/>
    <property type="match status" value="1"/>
</dbReference>
<evidence type="ECO:0000313" key="3">
    <source>
        <dbReference type="Proteomes" id="UP001292094"/>
    </source>
</evidence>
<comment type="caution">
    <text evidence="2">The sequence shown here is derived from an EMBL/GenBank/DDBJ whole genome shotgun (WGS) entry which is preliminary data.</text>
</comment>
<evidence type="ECO:0000313" key="2">
    <source>
        <dbReference type="EMBL" id="KAK4304408.1"/>
    </source>
</evidence>
<dbReference type="PANTHER" id="PTHR20889:SF12">
    <property type="entry name" value="LP01149P"/>
    <property type="match status" value="1"/>
</dbReference>
<dbReference type="Gene3D" id="3.40.50.1000">
    <property type="entry name" value="HAD superfamily/HAD-like"/>
    <property type="match status" value="1"/>
</dbReference>
<name>A0AAE1P9M1_9EUCA</name>
<sequence>MDANMRRKILVVFDFDKTIVDVNSSLTLIQLTWFRSIIPGSLKRLIRKSSWTKRRLYIKSREEQNVVFSTIAYVGDGDNDFCPSIRLRERDLVFPRLGYPLYNKLEQCKRKGFYLDAEIHPWDSGRDILEKLLPHYQTLNSDQVLPVPRIENADASKDI</sequence>
<dbReference type="AlphaFoldDB" id="A0AAE1P9M1"/>
<keyword evidence="1" id="KW-0460">Magnesium</keyword>
<dbReference type="PANTHER" id="PTHR20889">
    <property type="entry name" value="PHOSPHATASE, ORPHAN 1, 2"/>
    <property type="match status" value="1"/>
</dbReference>
<dbReference type="GO" id="GO:0016791">
    <property type="term" value="F:phosphatase activity"/>
    <property type="evidence" value="ECO:0007669"/>
    <property type="project" value="InterPro"/>
</dbReference>
<proteinExistence type="predicted"/>
<keyword evidence="3" id="KW-1185">Reference proteome</keyword>
<dbReference type="SUPFAM" id="SSF56784">
    <property type="entry name" value="HAD-like"/>
    <property type="match status" value="1"/>
</dbReference>
<feature type="binding site" evidence="1">
    <location>
        <position position="76"/>
    </location>
    <ligand>
        <name>Mg(2+)</name>
        <dbReference type="ChEBI" id="CHEBI:18420"/>
    </ligand>
</feature>
<gene>
    <name evidence="2" type="ORF">Pmani_023634</name>
</gene>
<comment type="cofactor">
    <cofactor evidence="1">
        <name>Mg(2+)</name>
        <dbReference type="ChEBI" id="CHEBI:18420"/>
    </cofactor>
</comment>
<accession>A0AAE1P9M1</accession>
<keyword evidence="1" id="KW-0479">Metal-binding</keyword>
<dbReference type="Proteomes" id="UP001292094">
    <property type="component" value="Unassembled WGS sequence"/>
</dbReference>